<dbReference type="SUPFAM" id="SSF51905">
    <property type="entry name" value="FAD/NAD(P)-binding domain"/>
    <property type="match status" value="1"/>
</dbReference>
<proteinExistence type="inferred from homology"/>
<gene>
    <name evidence="7" type="ORF">Fcan01_00332</name>
</gene>
<dbReference type="InterPro" id="IPR000172">
    <property type="entry name" value="GMC_OxRdtase_N"/>
</dbReference>
<evidence type="ECO:0000259" key="6">
    <source>
        <dbReference type="PROSITE" id="PS00623"/>
    </source>
</evidence>
<comment type="cofactor">
    <cofactor evidence="1">
        <name>FAD</name>
        <dbReference type="ChEBI" id="CHEBI:57692"/>
    </cofactor>
</comment>
<evidence type="ECO:0000256" key="4">
    <source>
        <dbReference type="ARBA" id="ARBA00022827"/>
    </source>
</evidence>
<keyword evidence="4 5" id="KW-0274">FAD</keyword>
<dbReference type="InterPro" id="IPR036188">
    <property type="entry name" value="FAD/NAD-bd_sf"/>
</dbReference>
<dbReference type="STRING" id="158441.A0A226F3H3"/>
<dbReference type="Gene3D" id="3.30.560.10">
    <property type="entry name" value="Glucose Oxidase, domain 3"/>
    <property type="match status" value="1"/>
</dbReference>
<dbReference type="EMBL" id="LNIX01000001">
    <property type="protein sequence ID" value="OXA63997.1"/>
    <property type="molecule type" value="Genomic_DNA"/>
</dbReference>
<dbReference type="Pfam" id="PF00732">
    <property type="entry name" value="GMC_oxred_N"/>
    <property type="match status" value="1"/>
</dbReference>
<dbReference type="AlphaFoldDB" id="A0A226F3H3"/>
<accession>A0A226F3H3</accession>
<dbReference type="PANTHER" id="PTHR11552:SF147">
    <property type="entry name" value="CHOLINE DEHYDROGENASE, MITOCHONDRIAL"/>
    <property type="match status" value="1"/>
</dbReference>
<dbReference type="PANTHER" id="PTHR11552">
    <property type="entry name" value="GLUCOSE-METHANOL-CHOLINE GMC OXIDOREDUCTASE"/>
    <property type="match status" value="1"/>
</dbReference>
<dbReference type="Gene3D" id="3.50.50.60">
    <property type="entry name" value="FAD/NAD(P)-binding domain"/>
    <property type="match status" value="1"/>
</dbReference>
<name>A0A226F3H3_FOLCA</name>
<dbReference type="OMA" id="PANIFPY"/>
<evidence type="ECO:0000256" key="5">
    <source>
        <dbReference type="RuleBase" id="RU003968"/>
    </source>
</evidence>
<evidence type="ECO:0000313" key="8">
    <source>
        <dbReference type="Proteomes" id="UP000198287"/>
    </source>
</evidence>
<dbReference type="InterPro" id="IPR012132">
    <property type="entry name" value="GMC_OxRdtase"/>
</dbReference>
<evidence type="ECO:0000313" key="7">
    <source>
        <dbReference type="EMBL" id="OXA63997.1"/>
    </source>
</evidence>
<evidence type="ECO:0000256" key="3">
    <source>
        <dbReference type="ARBA" id="ARBA00022630"/>
    </source>
</evidence>
<evidence type="ECO:0000256" key="2">
    <source>
        <dbReference type="ARBA" id="ARBA00010790"/>
    </source>
</evidence>
<comment type="similarity">
    <text evidence="2 5">Belongs to the GMC oxidoreductase family.</text>
</comment>
<sequence>MGPSNSILQFLNTIPTPTIVIANLKNLVVRITTVLALFNHGYDSVVNPNPLLRSCNNYDFIVVGGSSAGAVVANRLSANPNFTVLLLEAGGNPTLLNSIPALSLYNIHHPATDWLTASEPSTTSCQACKNYSVQMPRGKMLGGTSSLNVMAYMRGNPNDFDNWAKLTGDLSWSYENVLPYFKKSEDYSGNYPDPKYHGTGGPLAVTPPLDEPIIKDWMSAARELGFQNSDPNAYQTSSEFE</sequence>
<dbReference type="PROSITE" id="PS00623">
    <property type="entry name" value="GMC_OXRED_1"/>
    <property type="match status" value="1"/>
</dbReference>
<protein>
    <submittedName>
        <fullName evidence="7">Glucose dehydrogenase [FAD, quinone]</fullName>
    </submittedName>
</protein>
<dbReference type="Proteomes" id="UP000198287">
    <property type="component" value="Unassembled WGS sequence"/>
</dbReference>
<keyword evidence="3 5" id="KW-0285">Flavoprotein</keyword>
<reference evidence="7 8" key="1">
    <citation type="submission" date="2015-12" db="EMBL/GenBank/DDBJ databases">
        <title>The genome of Folsomia candida.</title>
        <authorList>
            <person name="Faddeeva A."/>
            <person name="Derks M.F."/>
            <person name="Anvar Y."/>
            <person name="Smit S."/>
            <person name="Van Straalen N."/>
            <person name="Roelofs D."/>
        </authorList>
    </citation>
    <scope>NUCLEOTIDE SEQUENCE [LARGE SCALE GENOMIC DNA]</scope>
    <source>
        <strain evidence="7 8">VU population</strain>
        <tissue evidence="7">Whole body</tissue>
    </source>
</reference>
<dbReference type="GO" id="GO:0016614">
    <property type="term" value="F:oxidoreductase activity, acting on CH-OH group of donors"/>
    <property type="evidence" value="ECO:0007669"/>
    <property type="project" value="InterPro"/>
</dbReference>
<dbReference type="GO" id="GO:0050660">
    <property type="term" value="F:flavin adenine dinucleotide binding"/>
    <property type="evidence" value="ECO:0007669"/>
    <property type="project" value="InterPro"/>
</dbReference>
<dbReference type="OrthoDB" id="6603022at2759"/>
<comment type="caution">
    <text evidence="7">The sequence shown here is derived from an EMBL/GenBank/DDBJ whole genome shotgun (WGS) entry which is preliminary data.</text>
</comment>
<organism evidence="7 8">
    <name type="scientific">Folsomia candida</name>
    <name type="common">Springtail</name>
    <dbReference type="NCBI Taxonomy" id="158441"/>
    <lineage>
        <taxon>Eukaryota</taxon>
        <taxon>Metazoa</taxon>
        <taxon>Ecdysozoa</taxon>
        <taxon>Arthropoda</taxon>
        <taxon>Hexapoda</taxon>
        <taxon>Collembola</taxon>
        <taxon>Entomobryomorpha</taxon>
        <taxon>Isotomoidea</taxon>
        <taxon>Isotomidae</taxon>
        <taxon>Proisotominae</taxon>
        <taxon>Folsomia</taxon>
    </lineage>
</organism>
<feature type="domain" description="Glucose-methanol-choline oxidoreductase N-terminal" evidence="6">
    <location>
        <begin position="138"/>
        <end position="161"/>
    </location>
</feature>
<keyword evidence="8" id="KW-1185">Reference proteome</keyword>
<evidence type="ECO:0000256" key="1">
    <source>
        <dbReference type="ARBA" id="ARBA00001974"/>
    </source>
</evidence>